<name>A0ACB8ZKF5_ARCLA</name>
<gene>
    <name evidence="1" type="ORF">L6452_31105</name>
</gene>
<keyword evidence="2" id="KW-1185">Reference proteome</keyword>
<protein>
    <submittedName>
        <fullName evidence="1">Uncharacterized protein</fullName>
    </submittedName>
</protein>
<sequence>MVTEINAMKRECNAEMGPNGTGRRRGRRWRNMSVVTVAVGGPGEEGEAGDSQKMMCRDFFYGGFPSANNAITITVTKPHCENIVFKTELFDRFR</sequence>
<accession>A0ACB8ZKF5</accession>
<reference evidence="1 2" key="2">
    <citation type="journal article" date="2022" name="Mol. Ecol. Resour.">
        <title>The genomes of chicory, endive, great burdock and yacon provide insights into Asteraceae paleo-polyploidization history and plant inulin production.</title>
        <authorList>
            <person name="Fan W."/>
            <person name="Wang S."/>
            <person name="Wang H."/>
            <person name="Wang A."/>
            <person name="Jiang F."/>
            <person name="Liu H."/>
            <person name="Zhao H."/>
            <person name="Xu D."/>
            <person name="Zhang Y."/>
        </authorList>
    </citation>
    <scope>NUCLEOTIDE SEQUENCE [LARGE SCALE GENOMIC DNA]</scope>
    <source>
        <strain evidence="2">cv. Niubang</strain>
    </source>
</reference>
<reference evidence="2" key="1">
    <citation type="journal article" date="2022" name="Mol. Ecol. Resour.">
        <title>The genomes of chicory, endive, great burdock and yacon provide insights into Asteraceae palaeo-polyploidization history and plant inulin production.</title>
        <authorList>
            <person name="Fan W."/>
            <person name="Wang S."/>
            <person name="Wang H."/>
            <person name="Wang A."/>
            <person name="Jiang F."/>
            <person name="Liu H."/>
            <person name="Zhao H."/>
            <person name="Xu D."/>
            <person name="Zhang Y."/>
        </authorList>
    </citation>
    <scope>NUCLEOTIDE SEQUENCE [LARGE SCALE GENOMIC DNA]</scope>
    <source>
        <strain evidence="2">cv. Niubang</strain>
    </source>
</reference>
<evidence type="ECO:0000313" key="1">
    <source>
        <dbReference type="EMBL" id="KAI3697996.1"/>
    </source>
</evidence>
<comment type="caution">
    <text evidence="1">The sequence shown here is derived from an EMBL/GenBank/DDBJ whole genome shotgun (WGS) entry which is preliminary data.</text>
</comment>
<organism evidence="1 2">
    <name type="scientific">Arctium lappa</name>
    <name type="common">Greater burdock</name>
    <name type="synonym">Lappa major</name>
    <dbReference type="NCBI Taxonomy" id="4217"/>
    <lineage>
        <taxon>Eukaryota</taxon>
        <taxon>Viridiplantae</taxon>
        <taxon>Streptophyta</taxon>
        <taxon>Embryophyta</taxon>
        <taxon>Tracheophyta</taxon>
        <taxon>Spermatophyta</taxon>
        <taxon>Magnoliopsida</taxon>
        <taxon>eudicotyledons</taxon>
        <taxon>Gunneridae</taxon>
        <taxon>Pentapetalae</taxon>
        <taxon>asterids</taxon>
        <taxon>campanulids</taxon>
        <taxon>Asterales</taxon>
        <taxon>Asteraceae</taxon>
        <taxon>Carduoideae</taxon>
        <taxon>Cardueae</taxon>
        <taxon>Arctiinae</taxon>
        <taxon>Arctium</taxon>
    </lineage>
</organism>
<dbReference type="Proteomes" id="UP001055879">
    <property type="component" value="Linkage Group LG10"/>
</dbReference>
<proteinExistence type="predicted"/>
<evidence type="ECO:0000313" key="2">
    <source>
        <dbReference type="Proteomes" id="UP001055879"/>
    </source>
</evidence>
<dbReference type="EMBL" id="CM042056">
    <property type="protein sequence ID" value="KAI3697996.1"/>
    <property type="molecule type" value="Genomic_DNA"/>
</dbReference>